<feature type="transmembrane region" description="Helical" evidence="1">
    <location>
        <begin position="12"/>
        <end position="32"/>
    </location>
</feature>
<reference evidence="2 3" key="1">
    <citation type="journal article" date="2015" name="Genome Announc.">
        <title>Expanding the biotechnology potential of lactobacilli through comparative genomics of 213 strains and associated genera.</title>
        <authorList>
            <person name="Sun Z."/>
            <person name="Harris H.M."/>
            <person name="McCann A."/>
            <person name="Guo C."/>
            <person name="Argimon S."/>
            <person name="Zhang W."/>
            <person name="Yang X."/>
            <person name="Jeffery I.B."/>
            <person name="Cooney J.C."/>
            <person name="Kagawa T.F."/>
            <person name="Liu W."/>
            <person name="Song Y."/>
            <person name="Salvetti E."/>
            <person name="Wrobel A."/>
            <person name="Rasinkangas P."/>
            <person name="Parkhill J."/>
            <person name="Rea M.C."/>
            <person name="O'Sullivan O."/>
            <person name="Ritari J."/>
            <person name="Douillard F.P."/>
            <person name="Paul Ross R."/>
            <person name="Yang R."/>
            <person name="Briner A.E."/>
            <person name="Felis G.E."/>
            <person name="de Vos W.M."/>
            <person name="Barrangou R."/>
            <person name="Klaenhammer T.R."/>
            <person name="Caufield P.W."/>
            <person name="Cui Y."/>
            <person name="Zhang H."/>
            <person name="O'Toole P.W."/>
        </authorList>
    </citation>
    <scope>NUCLEOTIDE SEQUENCE [LARGE SCALE GENOMIC DNA]</scope>
    <source>
        <strain evidence="2 3">DSM 19394</strain>
    </source>
</reference>
<dbReference type="InterPro" id="IPR010699">
    <property type="entry name" value="DUF1275"/>
</dbReference>
<keyword evidence="1" id="KW-0472">Membrane</keyword>
<evidence type="ECO:0000313" key="3">
    <source>
        <dbReference type="Proteomes" id="UP000051955"/>
    </source>
</evidence>
<dbReference type="STRING" id="1423715.FD25_GL002333"/>
<dbReference type="Pfam" id="PF06912">
    <property type="entry name" value="DUF1275"/>
    <property type="match status" value="1"/>
</dbReference>
<feature type="transmembrane region" description="Helical" evidence="1">
    <location>
        <begin position="123"/>
        <end position="143"/>
    </location>
</feature>
<evidence type="ECO:0000256" key="1">
    <source>
        <dbReference type="SAM" id="Phobius"/>
    </source>
</evidence>
<evidence type="ECO:0008006" key="4">
    <source>
        <dbReference type="Google" id="ProtNLM"/>
    </source>
</evidence>
<organism evidence="2 3">
    <name type="scientific">Levilactobacillus acidifarinae DSM 19394 = JCM 15949</name>
    <dbReference type="NCBI Taxonomy" id="1423715"/>
    <lineage>
        <taxon>Bacteria</taxon>
        <taxon>Bacillati</taxon>
        <taxon>Bacillota</taxon>
        <taxon>Bacilli</taxon>
        <taxon>Lactobacillales</taxon>
        <taxon>Lactobacillaceae</taxon>
        <taxon>Levilactobacillus</taxon>
    </lineage>
</organism>
<feature type="transmembrane region" description="Helical" evidence="1">
    <location>
        <begin position="92"/>
        <end position="111"/>
    </location>
</feature>
<feature type="transmembrane region" description="Helical" evidence="1">
    <location>
        <begin position="175"/>
        <end position="196"/>
    </location>
</feature>
<dbReference type="PATRIC" id="fig|1423715.3.peg.2408"/>
<sequence>MGRYQNSQIFQLREIGLGLTFIGGFIDAYTFVQRGGVLAAGQTGNLIFLSVDVAQRDLPGVLTKLATVLAFMLGVVAVRIWEYHIRPRSHYWRLISLLSELIVCGIVGGLPASVPNYMVTPPLALVMAMQTTAFGTISGHGYNNVFSTGNLKKATSALTAYGMSSDPAQLVTSQVYFELVGAFAGGAIMSALLQNWWGTRTIWVAAGVVVLVGGYYVGLLFRRARDTENQKN</sequence>
<dbReference type="AlphaFoldDB" id="A0A0R1LQH4"/>
<gene>
    <name evidence="2" type="ORF">FD25_GL002333</name>
</gene>
<comment type="caution">
    <text evidence="2">The sequence shown here is derived from an EMBL/GenBank/DDBJ whole genome shotgun (WGS) entry which is preliminary data.</text>
</comment>
<keyword evidence="1" id="KW-1133">Transmembrane helix</keyword>
<accession>A0A0R1LQH4</accession>
<proteinExistence type="predicted"/>
<name>A0A0R1LQH4_9LACO</name>
<keyword evidence="1" id="KW-0812">Transmembrane</keyword>
<dbReference type="RefSeq" id="WP_057801053.1">
    <property type="nucleotide sequence ID" value="NZ_AZDV01000005.1"/>
</dbReference>
<feature type="transmembrane region" description="Helical" evidence="1">
    <location>
        <begin position="202"/>
        <end position="221"/>
    </location>
</feature>
<feature type="transmembrane region" description="Helical" evidence="1">
    <location>
        <begin position="61"/>
        <end position="80"/>
    </location>
</feature>
<dbReference type="EMBL" id="AZDV01000005">
    <property type="protein sequence ID" value="KRK95875.1"/>
    <property type="molecule type" value="Genomic_DNA"/>
</dbReference>
<dbReference type="OrthoDB" id="7057004at2"/>
<evidence type="ECO:0000313" key="2">
    <source>
        <dbReference type="EMBL" id="KRK95875.1"/>
    </source>
</evidence>
<dbReference type="PANTHER" id="PTHR37314:SF4">
    <property type="entry name" value="UPF0700 TRANSMEMBRANE PROTEIN YOAK"/>
    <property type="match status" value="1"/>
</dbReference>
<dbReference type="PANTHER" id="PTHR37314">
    <property type="entry name" value="SLR0142 PROTEIN"/>
    <property type="match status" value="1"/>
</dbReference>
<dbReference type="Proteomes" id="UP000051955">
    <property type="component" value="Unassembled WGS sequence"/>
</dbReference>
<keyword evidence="3" id="KW-1185">Reference proteome</keyword>
<protein>
    <recommendedName>
        <fullName evidence="4">DUF1275 domain-containing protein</fullName>
    </recommendedName>
</protein>